<feature type="transmembrane region" description="Helical" evidence="2">
    <location>
        <begin position="64"/>
        <end position="85"/>
    </location>
</feature>
<keyword evidence="2" id="KW-0472">Membrane</keyword>
<sequence length="210" mass="24048">MSLRKYSLVTILIYIVAFFAPVFAPTRQASTTTTTVTYLLGACLMILLYLRQTNKLTFERKESAFFLTLFWGIIGIFLAIFLQTIMMQIEQFLGQPIESQNTQNIIHLVLRHPLFALAAMIGGPIMEEFVFRRAFIGFFDSYSYTWFGIIFSSLVFALVHQDGHLLLYFMLGFFFCLLYKKTGKIWTSMISHVGMNSLVIIVNLILAASN</sequence>
<name>A0ABN3Y0H8_9ENTE</name>
<dbReference type="RefSeq" id="WP_068707647.1">
    <property type="nucleotide sequence ID" value="NZ_BAAAXQ010000014.1"/>
</dbReference>
<gene>
    <name evidence="4" type="ORF">GCM10019998_05380</name>
</gene>
<dbReference type="PANTHER" id="PTHR36435:SF1">
    <property type="entry name" value="CAAX AMINO TERMINAL PROTEASE FAMILY PROTEIN"/>
    <property type="match status" value="1"/>
</dbReference>
<comment type="caution">
    <text evidence="4">The sequence shown here is derived from an EMBL/GenBank/DDBJ whole genome shotgun (WGS) entry which is preliminary data.</text>
</comment>
<dbReference type="Proteomes" id="UP001501577">
    <property type="component" value="Unassembled WGS sequence"/>
</dbReference>
<evidence type="ECO:0000256" key="1">
    <source>
        <dbReference type="ARBA" id="ARBA00009067"/>
    </source>
</evidence>
<feature type="transmembrane region" description="Helical" evidence="2">
    <location>
        <begin position="189"/>
        <end position="208"/>
    </location>
</feature>
<dbReference type="InterPro" id="IPR052710">
    <property type="entry name" value="CAAX_protease"/>
</dbReference>
<reference evidence="4 5" key="1">
    <citation type="journal article" date="2019" name="Int. J. Syst. Evol. Microbiol.">
        <title>The Global Catalogue of Microorganisms (GCM) 10K type strain sequencing project: providing services to taxonomists for standard genome sequencing and annotation.</title>
        <authorList>
            <consortium name="The Broad Institute Genomics Platform"/>
            <consortium name="The Broad Institute Genome Sequencing Center for Infectious Disease"/>
            <person name="Wu L."/>
            <person name="Ma J."/>
        </authorList>
    </citation>
    <scope>NUCLEOTIDE SEQUENCE [LARGE SCALE GENOMIC DNA]</scope>
    <source>
        <strain evidence="4 5">JCM 8736</strain>
    </source>
</reference>
<evidence type="ECO:0000313" key="5">
    <source>
        <dbReference type="Proteomes" id="UP001501577"/>
    </source>
</evidence>
<dbReference type="PANTHER" id="PTHR36435">
    <property type="entry name" value="SLR1288 PROTEIN"/>
    <property type="match status" value="1"/>
</dbReference>
<dbReference type="Pfam" id="PF02517">
    <property type="entry name" value="Rce1-like"/>
    <property type="match status" value="1"/>
</dbReference>
<feature type="transmembrane region" description="Helical" evidence="2">
    <location>
        <begin position="7"/>
        <end position="24"/>
    </location>
</feature>
<feature type="transmembrane region" description="Helical" evidence="2">
    <location>
        <begin position="36"/>
        <end position="52"/>
    </location>
</feature>
<protein>
    <submittedName>
        <fullName evidence="4">Type II CAAX endopeptidase family protein</fullName>
    </submittedName>
</protein>
<evidence type="ECO:0000259" key="3">
    <source>
        <dbReference type="Pfam" id="PF02517"/>
    </source>
</evidence>
<feature type="transmembrane region" description="Helical" evidence="2">
    <location>
        <begin position="165"/>
        <end position="182"/>
    </location>
</feature>
<dbReference type="EMBL" id="BAAAXQ010000014">
    <property type="protein sequence ID" value="GAA3012020.1"/>
    <property type="molecule type" value="Genomic_DNA"/>
</dbReference>
<organism evidence="4 5">
    <name type="scientific">Tetragenococcus solitarius</name>
    <dbReference type="NCBI Taxonomy" id="71453"/>
    <lineage>
        <taxon>Bacteria</taxon>
        <taxon>Bacillati</taxon>
        <taxon>Bacillota</taxon>
        <taxon>Bacilli</taxon>
        <taxon>Lactobacillales</taxon>
        <taxon>Enterococcaceae</taxon>
        <taxon>Tetragenococcus</taxon>
    </lineage>
</organism>
<dbReference type="InterPro" id="IPR003675">
    <property type="entry name" value="Rce1/LyrA-like_dom"/>
</dbReference>
<evidence type="ECO:0000313" key="4">
    <source>
        <dbReference type="EMBL" id="GAA3012020.1"/>
    </source>
</evidence>
<proteinExistence type="inferred from homology"/>
<feature type="transmembrane region" description="Helical" evidence="2">
    <location>
        <begin position="105"/>
        <end position="126"/>
    </location>
</feature>
<keyword evidence="2" id="KW-1133">Transmembrane helix</keyword>
<keyword evidence="5" id="KW-1185">Reference proteome</keyword>
<comment type="similarity">
    <text evidence="1">Belongs to the UPF0177 family.</text>
</comment>
<accession>A0ABN3Y0H8</accession>
<feature type="domain" description="CAAX prenyl protease 2/Lysostaphin resistance protein A-like" evidence="3">
    <location>
        <begin position="113"/>
        <end position="197"/>
    </location>
</feature>
<keyword evidence="2" id="KW-0812">Transmembrane</keyword>
<evidence type="ECO:0000256" key="2">
    <source>
        <dbReference type="SAM" id="Phobius"/>
    </source>
</evidence>
<feature type="transmembrane region" description="Helical" evidence="2">
    <location>
        <begin position="138"/>
        <end position="159"/>
    </location>
</feature>